<dbReference type="GO" id="GO:0005737">
    <property type="term" value="C:cytoplasm"/>
    <property type="evidence" value="ECO:0007669"/>
    <property type="project" value="UniProtKB-SubCell"/>
</dbReference>
<feature type="active site" description="O-(3'-phospho-DNA)-tyrosine intermediate" evidence="11">
    <location>
        <position position="303"/>
    </location>
</feature>
<reference evidence="15 16" key="1">
    <citation type="submission" date="2013-10" db="EMBL/GenBank/DDBJ databases">
        <title>Salinisphaera orenii MK-B5 Genome Sequencing.</title>
        <authorList>
            <person name="Lai Q."/>
            <person name="Li C."/>
            <person name="Shao Z."/>
        </authorList>
    </citation>
    <scope>NUCLEOTIDE SEQUENCE [LARGE SCALE GENOMIC DNA]</scope>
    <source>
        <strain evidence="15 16">MK-B5</strain>
    </source>
</reference>
<dbReference type="PANTHER" id="PTHR30349">
    <property type="entry name" value="PHAGE INTEGRASE-RELATED"/>
    <property type="match status" value="1"/>
</dbReference>
<feature type="active site" evidence="11">
    <location>
        <position position="294"/>
    </location>
</feature>
<dbReference type="Proteomes" id="UP000283993">
    <property type="component" value="Unassembled WGS sequence"/>
</dbReference>
<dbReference type="InterPro" id="IPR010998">
    <property type="entry name" value="Integrase_recombinase_N"/>
</dbReference>
<dbReference type="AlphaFoldDB" id="A0A423PFT6"/>
<evidence type="ECO:0000256" key="6">
    <source>
        <dbReference type="ARBA" id="ARBA00022829"/>
    </source>
</evidence>
<dbReference type="InterPro" id="IPR013762">
    <property type="entry name" value="Integrase-like_cat_sf"/>
</dbReference>
<dbReference type="NCBIfam" id="TIGR02224">
    <property type="entry name" value="recomb_XerC"/>
    <property type="match status" value="1"/>
</dbReference>
<keyword evidence="4 11" id="KW-0963">Cytoplasm</keyword>
<feature type="active site" evidence="11">
    <location>
        <position position="199"/>
    </location>
</feature>
<dbReference type="GO" id="GO:0006313">
    <property type="term" value="P:DNA transposition"/>
    <property type="evidence" value="ECO:0007669"/>
    <property type="project" value="UniProtKB-UniRule"/>
</dbReference>
<dbReference type="CDD" id="cd00798">
    <property type="entry name" value="INT_XerDC_C"/>
    <property type="match status" value="1"/>
</dbReference>
<feature type="region of interest" description="Disordered" evidence="12">
    <location>
        <begin position="322"/>
        <end position="342"/>
    </location>
</feature>
<evidence type="ECO:0000259" key="13">
    <source>
        <dbReference type="PROSITE" id="PS51898"/>
    </source>
</evidence>
<dbReference type="GO" id="GO:0003677">
    <property type="term" value="F:DNA binding"/>
    <property type="evidence" value="ECO:0007669"/>
    <property type="project" value="UniProtKB-UniRule"/>
</dbReference>
<dbReference type="GO" id="GO:0009037">
    <property type="term" value="F:tyrosine-based site-specific recombinase activity"/>
    <property type="evidence" value="ECO:0007669"/>
    <property type="project" value="UniProtKB-UniRule"/>
</dbReference>
<evidence type="ECO:0000256" key="9">
    <source>
        <dbReference type="ARBA" id="ARBA00023172"/>
    </source>
</evidence>
<dbReference type="PROSITE" id="PS51900">
    <property type="entry name" value="CB"/>
    <property type="match status" value="1"/>
</dbReference>
<keyword evidence="7 11" id="KW-0229">DNA integration</keyword>
<feature type="domain" description="Tyr recombinase" evidence="13">
    <location>
        <begin position="136"/>
        <end position="316"/>
    </location>
</feature>
<feature type="region of interest" description="Disordered" evidence="12">
    <location>
        <begin position="1"/>
        <end position="25"/>
    </location>
</feature>
<evidence type="ECO:0000256" key="11">
    <source>
        <dbReference type="HAMAP-Rule" id="MF_01808"/>
    </source>
</evidence>
<comment type="subcellular location">
    <subcellularLocation>
        <location evidence="1 11">Cytoplasm</location>
    </subcellularLocation>
</comment>
<evidence type="ECO:0000256" key="5">
    <source>
        <dbReference type="ARBA" id="ARBA00022618"/>
    </source>
</evidence>
<proteinExistence type="inferred from homology"/>
<evidence type="ECO:0000256" key="1">
    <source>
        <dbReference type="ARBA" id="ARBA00004496"/>
    </source>
</evidence>
<dbReference type="InterPro" id="IPR023009">
    <property type="entry name" value="Tyrosine_recombinase_XerC/XerD"/>
</dbReference>
<evidence type="ECO:0000259" key="14">
    <source>
        <dbReference type="PROSITE" id="PS51900"/>
    </source>
</evidence>
<accession>A0A423PFT6</accession>
<dbReference type="Pfam" id="PF00589">
    <property type="entry name" value="Phage_integrase"/>
    <property type="match status" value="1"/>
</dbReference>
<evidence type="ECO:0000256" key="8">
    <source>
        <dbReference type="ARBA" id="ARBA00023125"/>
    </source>
</evidence>
<gene>
    <name evidence="11" type="primary">xerC</name>
    <name evidence="15" type="ORF">SAOR_14660</name>
</gene>
<comment type="function">
    <text evidence="11">Site-specific tyrosine recombinase, which acts by catalyzing the cutting and rejoining of the recombining DNA molecules. The XerC-XerD complex is essential to convert dimers of the bacterial chromosome into monomers to permit their segregation at cell division. It also contributes to the segregational stability of plasmids.</text>
</comment>
<dbReference type="GO" id="GO:0051301">
    <property type="term" value="P:cell division"/>
    <property type="evidence" value="ECO:0007669"/>
    <property type="project" value="UniProtKB-UniRule"/>
</dbReference>
<dbReference type="PROSITE" id="PS51898">
    <property type="entry name" value="TYR_RECOMBINASE"/>
    <property type="match status" value="1"/>
</dbReference>
<evidence type="ECO:0000256" key="4">
    <source>
        <dbReference type="ARBA" id="ARBA00022490"/>
    </source>
</evidence>
<dbReference type="EMBL" id="AYKH01000042">
    <property type="protein sequence ID" value="ROO24435.1"/>
    <property type="molecule type" value="Genomic_DNA"/>
</dbReference>
<dbReference type="NCBIfam" id="NF001399">
    <property type="entry name" value="PRK00283.1"/>
    <property type="match status" value="1"/>
</dbReference>
<keyword evidence="10 11" id="KW-0131">Cell cycle</keyword>
<keyword evidence="6 11" id="KW-0159">Chromosome partition</keyword>
<dbReference type="GO" id="GO:0007059">
    <property type="term" value="P:chromosome segregation"/>
    <property type="evidence" value="ECO:0007669"/>
    <property type="project" value="UniProtKB-UniRule"/>
</dbReference>
<keyword evidence="5 11" id="KW-0132">Cell division</keyword>
<dbReference type="InterPro" id="IPR011931">
    <property type="entry name" value="Recomb_XerC"/>
</dbReference>
<evidence type="ECO:0000256" key="10">
    <source>
        <dbReference type="ARBA" id="ARBA00023306"/>
    </source>
</evidence>
<feature type="active site" evidence="11">
    <location>
        <position position="268"/>
    </location>
</feature>
<dbReference type="Gene3D" id="1.10.150.130">
    <property type="match status" value="1"/>
</dbReference>
<comment type="subunit">
    <text evidence="11">Forms a cyclic heterotetrameric complex composed of two molecules of XerC and two molecules of XerD.</text>
</comment>
<comment type="caution">
    <text evidence="15">The sequence shown here is derived from an EMBL/GenBank/DDBJ whole genome shotgun (WGS) entry which is preliminary data.</text>
</comment>
<dbReference type="InterPro" id="IPR044068">
    <property type="entry name" value="CB"/>
</dbReference>
<evidence type="ECO:0000313" key="15">
    <source>
        <dbReference type="EMBL" id="ROO24435.1"/>
    </source>
</evidence>
<dbReference type="Pfam" id="PF02899">
    <property type="entry name" value="Phage_int_SAM_1"/>
    <property type="match status" value="1"/>
</dbReference>
<evidence type="ECO:0000256" key="2">
    <source>
        <dbReference type="ARBA" id="ARBA00006657"/>
    </source>
</evidence>
<organism evidence="15 16">
    <name type="scientific">Salinisphaera orenii MK-B5</name>
    <dbReference type="NCBI Taxonomy" id="856730"/>
    <lineage>
        <taxon>Bacteria</taxon>
        <taxon>Pseudomonadati</taxon>
        <taxon>Pseudomonadota</taxon>
        <taxon>Gammaproteobacteria</taxon>
        <taxon>Salinisphaerales</taxon>
        <taxon>Salinisphaeraceae</taxon>
        <taxon>Salinisphaera</taxon>
    </lineage>
</organism>
<comment type="similarity">
    <text evidence="2 11">Belongs to the 'phage' integrase family. XerC subfamily.</text>
</comment>
<sequence length="342" mass="37279">MGHQDPPGRRDEAAATPTVNRPADDALPEAMAVGLDGFLEHLAHERRASAHTRDAYARDLGVAARRFADTGVPDWTRVTDADVRDLLAHRHRQGIQPASLARLLSALRSFYVWQMREGRAAANPAVDVRAPKRPARLPETADVDDLAALLDVTPETDIDIRDHALLELFYSAGIRLAEAVGLDAADVDLAGREARVLGKGARQRAVPVGRRAAAALARWLPVRERWAAADETALFVSVHGTRLSRSSVARRMDLWARRHGLPVHLHPHKLRHSFATHLLESSGDLRAVQELLGHAHISTTQVYTHLDFAHLARVYDAAHPRARHAADSAPEAAPGAGDPEAG</sequence>
<feature type="compositionally biased region" description="Basic and acidic residues" evidence="12">
    <location>
        <begin position="1"/>
        <end position="13"/>
    </location>
</feature>
<feature type="active site" evidence="11">
    <location>
        <position position="271"/>
    </location>
</feature>
<keyword evidence="16" id="KW-1185">Reference proteome</keyword>
<dbReference type="InterPro" id="IPR002104">
    <property type="entry name" value="Integrase_catalytic"/>
</dbReference>
<dbReference type="PANTHER" id="PTHR30349:SF81">
    <property type="entry name" value="TYROSINE RECOMBINASE XERC"/>
    <property type="match status" value="1"/>
</dbReference>
<keyword evidence="8 11" id="KW-0238">DNA-binding</keyword>
<evidence type="ECO:0000313" key="16">
    <source>
        <dbReference type="Proteomes" id="UP000283993"/>
    </source>
</evidence>
<dbReference type="InterPro" id="IPR011010">
    <property type="entry name" value="DNA_brk_join_enz"/>
</dbReference>
<dbReference type="SUPFAM" id="SSF56349">
    <property type="entry name" value="DNA breaking-rejoining enzymes"/>
    <property type="match status" value="1"/>
</dbReference>
<feature type="active site" evidence="11">
    <location>
        <position position="175"/>
    </location>
</feature>
<feature type="compositionally biased region" description="Low complexity" evidence="12">
    <location>
        <begin position="327"/>
        <end position="342"/>
    </location>
</feature>
<dbReference type="Gene3D" id="1.10.443.10">
    <property type="entry name" value="Intergrase catalytic core"/>
    <property type="match status" value="1"/>
</dbReference>
<dbReference type="InterPro" id="IPR004107">
    <property type="entry name" value="Integrase_SAM-like_N"/>
</dbReference>
<evidence type="ECO:0000256" key="12">
    <source>
        <dbReference type="SAM" id="MobiDB-lite"/>
    </source>
</evidence>
<name>A0A423PFT6_9GAMM</name>
<dbReference type="InterPro" id="IPR050090">
    <property type="entry name" value="Tyrosine_recombinase_XerCD"/>
</dbReference>
<dbReference type="HAMAP" id="MF_01808">
    <property type="entry name" value="Recomb_XerC_XerD"/>
    <property type="match status" value="1"/>
</dbReference>
<evidence type="ECO:0000256" key="3">
    <source>
        <dbReference type="ARBA" id="ARBA00015804"/>
    </source>
</evidence>
<evidence type="ECO:0000256" key="7">
    <source>
        <dbReference type="ARBA" id="ARBA00022908"/>
    </source>
</evidence>
<keyword evidence="9 11" id="KW-0233">DNA recombination</keyword>
<feature type="domain" description="Core-binding (CB)" evidence="14">
    <location>
        <begin position="29"/>
        <end position="115"/>
    </location>
</feature>
<protein>
    <recommendedName>
        <fullName evidence="3 11">Tyrosine recombinase XerC</fullName>
    </recommendedName>
</protein>